<protein>
    <recommendedName>
        <fullName evidence="3">PA domain-containing protein</fullName>
    </recommendedName>
</protein>
<evidence type="ECO:0000313" key="5">
    <source>
        <dbReference type="Proteomes" id="UP001165060"/>
    </source>
</evidence>
<dbReference type="SUPFAM" id="SSF52025">
    <property type="entry name" value="PA domain"/>
    <property type="match status" value="1"/>
</dbReference>
<dbReference type="CDD" id="cd00538">
    <property type="entry name" value="PA"/>
    <property type="match status" value="1"/>
</dbReference>
<sequence>HACYPDSWSPPPGASWSPSELTKVENWKLVNADEVEGKVVIVKRCYHCNCNFEDKVLAAQNSGATGVVIMDENDGAILPITAGTMGHFVTQATVPICMVTFQHGKDMIESLEKGSRIIDLAGLVQSETIMIYDQTLITYVDVLTPWEIKWRHPASQCRWNPVVTDSSPHTGDAKLADFEVVCPRANDMQGCDGLYGNSLWSCCSTAGCHVTRILNPSEVSGEIAFFGEQTGNFRECHTFQELSAVAQEAGAVGAIIPYYDVPGEIPAWANPQILPFDFQIDTYIVLADSGDMITPYIDGDHTPEVVNEEVTLRLPPTTNGWGESYFPHPDTYGALPQAVIGVKKPGNTKFQSYEAGQAKFNPSTRQAIEGQLVRGVVDDSCWDSTNTGGKGGSGADCDTCHLLMDNGDGSGITNGDELEDKIVFLEAHETFCVNEWEVLVDNVEKHNALGLIIGNEVEYTYTMIDAQQDITYIPTFNIPLGLSNELMEKLDEGRVVVKLPRIADDGSGSVNTTSHVTVPTSEEWLTQIKIYEPHNLCPTTEPCTWEVGQSDFNTEFASVILAVAPTYWYDGCNSVYSCHLCNLLESPLMLTKQNDLVGKIALINMDEIQCFLPVSNAVKLVQESGAAAVLFIHNTDEIVTLAGGTEWEDELSIPSFVLTKTQGIRIANALYAGSVSIQLPSISPLTNLAPDTIEPEGGVEEEVVENDSEKAPRTKVVRTTKQSNSIIASAVLLCTIIFLFVGRQIYKKRKRARAVEMYDTLSTGTQFHNPMNIGMAEAEPGMGVHSPAAQVAVTAQVPVTQGDRVVVARPWVSGRAGTGGVGAMNDVNEKADYGGSVEGGGGGGVNLLDFRKATHGAAAAAAAETEMKPMAAAAAVPSGGPSGGFAKPVFGTPQGAPQFNTGRKLRAPSGVAGSLAASAGAARAGYAEVDLGGDGGGKGEAKGGDEDGDEDGDEFDYNYGEATARAAGAAGGEGAGGRGRGESGNALMQWSDEGKEAEL</sequence>
<dbReference type="Gene3D" id="3.50.30.30">
    <property type="match status" value="2"/>
</dbReference>
<keyword evidence="2" id="KW-0472">Membrane</keyword>
<feature type="compositionally biased region" description="Gly residues" evidence="1">
    <location>
        <begin position="969"/>
        <end position="978"/>
    </location>
</feature>
<proteinExistence type="predicted"/>
<feature type="domain" description="PA" evidence="3">
    <location>
        <begin position="29"/>
        <end position="106"/>
    </location>
</feature>
<dbReference type="InterPro" id="IPR046450">
    <property type="entry name" value="PA_dom_sf"/>
</dbReference>
<accession>A0ABQ6M6C1</accession>
<keyword evidence="2" id="KW-0812">Transmembrane</keyword>
<keyword evidence="5" id="KW-1185">Reference proteome</keyword>
<dbReference type="EMBL" id="BRYB01002491">
    <property type="protein sequence ID" value="GMI20428.1"/>
    <property type="molecule type" value="Genomic_DNA"/>
</dbReference>
<dbReference type="InterPro" id="IPR003137">
    <property type="entry name" value="PA_domain"/>
</dbReference>
<dbReference type="Pfam" id="PF02225">
    <property type="entry name" value="PA"/>
    <property type="match status" value="2"/>
</dbReference>
<keyword evidence="2" id="KW-1133">Transmembrane helix</keyword>
<organism evidence="4 5">
    <name type="scientific">Tetraparma gracilis</name>
    <dbReference type="NCBI Taxonomy" id="2962635"/>
    <lineage>
        <taxon>Eukaryota</taxon>
        <taxon>Sar</taxon>
        <taxon>Stramenopiles</taxon>
        <taxon>Ochrophyta</taxon>
        <taxon>Bolidophyceae</taxon>
        <taxon>Parmales</taxon>
        <taxon>Triparmaceae</taxon>
        <taxon>Tetraparma</taxon>
    </lineage>
</organism>
<feature type="non-terminal residue" evidence="4">
    <location>
        <position position="1"/>
    </location>
</feature>
<evidence type="ECO:0000259" key="3">
    <source>
        <dbReference type="Pfam" id="PF02225"/>
    </source>
</evidence>
<dbReference type="Proteomes" id="UP001165060">
    <property type="component" value="Unassembled WGS sequence"/>
</dbReference>
<feature type="transmembrane region" description="Helical" evidence="2">
    <location>
        <begin position="726"/>
        <end position="746"/>
    </location>
</feature>
<evidence type="ECO:0000256" key="1">
    <source>
        <dbReference type="SAM" id="MobiDB-lite"/>
    </source>
</evidence>
<name>A0ABQ6M6C1_9STRA</name>
<feature type="compositionally biased region" description="Acidic residues" evidence="1">
    <location>
        <begin position="946"/>
        <end position="956"/>
    </location>
</feature>
<feature type="region of interest" description="Disordered" evidence="1">
    <location>
        <begin position="929"/>
        <end position="999"/>
    </location>
</feature>
<reference evidence="4 5" key="1">
    <citation type="journal article" date="2023" name="Commun. Biol.">
        <title>Genome analysis of Parmales, the sister group of diatoms, reveals the evolutionary specialization of diatoms from phago-mixotrophs to photoautotrophs.</title>
        <authorList>
            <person name="Ban H."/>
            <person name="Sato S."/>
            <person name="Yoshikawa S."/>
            <person name="Yamada K."/>
            <person name="Nakamura Y."/>
            <person name="Ichinomiya M."/>
            <person name="Sato N."/>
            <person name="Blanc-Mathieu R."/>
            <person name="Endo H."/>
            <person name="Kuwata A."/>
            <person name="Ogata H."/>
        </authorList>
    </citation>
    <scope>NUCLEOTIDE SEQUENCE [LARGE SCALE GENOMIC DNA]</scope>
</reference>
<comment type="caution">
    <text evidence="4">The sequence shown here is derived from an EMBL/GenBank/DDBJ whole genome shotgun (WGS) entry which is preliminary data.</text>
</comment>
<evidence type="ECO:0000256" key="2">
    <source>
        <dbReference type="SAM" id="Phobius"/>
    </source>
</evidence>
<evidence type="ECO:0000313" key="4">
    <source>
        <dbReference type="EMBL" id="GMI20428.1"/>
    </source>
</evidence>
<gene>
    <name evidence="4" type="ORF">TeGR_g13666</name>
</gene>
<feature type="domain" description="PA" evidence="3">
    <location>
        <begin position="591"/>
        <end position="664"/>
    </location>
</feature>
<feature type="compositionally biased region" description="Low complexity" evidence="1">
    <location>
        <begin position="957"/>
        <end position="968"/>
    </location>
</feature>